<accession>A0ABY9WYN6</accession>
<dbReference type="PROSITE" id="PS51664">
    <property type="entry name" value="YCAO"/>
    <property type="match status" value="1"/>
</dbReference>
<protein>
    <recommendedName>
        <fullName evidence="2">YcaO domain-containing protein</fullName>
    </recommendedName>
</protein>
<sequence>MIDPATHTGATGPAAPKRYRAGTHRLRSPEETLRRVRPLMAVMGITRIANITGLDRLGIPVVTVCRPNSRSLAVSQGKGLDLTSAKVSGLMEAVETYHAEHITLPLVLASHNELRFSHPLVDVTRLPRLSVGSFHPSLRLLWIEGRDLRSNTPVWLPYELVHTDYTLPLPSGSGSFFMSSNGLASGNHLLEAISHGLCEVVERDATTLWHLRSAEERQRTRLDLDTVDDPGCREVLEKFDRAGVDVAVWETTSDVGLPAFFCMSAERSPEPLRPLFPTTGAGCHPARQVALLRALTEAAQVRATLISGSRDDLGVARYYETLQDPTLWLRVQKLMHSSEPVRRFHEIPSFEGDSFDEDVAWELERLAAVGLEQVVVVDLSKPAFGIAVARVVIPGLEAIHDAPGYVPGARARRLLEERSR</sequence>
<name>A0ABY9WYN6_9BACT</name>
<gene>
    <name evidence="3" type="ORF">F0U60_32155</name>
</gene>
<proteinExistence type="predicted"/>
<feature type="compositionally biased region" description="Basic residues" evidence="1">
    <location>
        <begin position="17"/>
        <end position="26"/>
    </location>
</feature>
<reference evidence="3 4" key="1">
    <citation type="submission" date="2019-08" db="EMBL/GenBank/DDBJ databases">
        <title>Archangium and Cystobacter genomes.</title>
        <authorList>
            <person name="Chen I.-C.K."/>
            <person name="Wielgoss S."/>
        </authorList>
    </citation>
    <scope>NUCLEOTIDE SEQUENCE [LARGE SCALE GENOMIC DNA]</scope>
    <source>
        <strain evidence="3 4">Cbm 6</strain>
    </source>
</reference>
<evidence type="ECO:0000313" key="4">
    <source>
        <dbReference type="Proteomes" id="UP001611383"/>
    </source>
</evidence>
<dbReference type="Proteomes" id="UP001611383">
    <property type="component" value="Chromosome"/>
</dbReference>
<dbReference type="InterPro" id="IPR003776">
    <property type="entry name" value="YcaO-like_dom"/>
</dbReference>
<dbReference type="RefSeq" id="WP_395805566.1">
    <property type="nucleotide sequence ID" value="NZ_CP043494.1"/>
</dbReference>
<feature type="region of interest" description="Disordered" evidence="1">
    <location>
        <begin position="1"/>
        <end position="27"/>
    </location>
</feature>
<dbReference type="Gene3D" id="3.30.1330.230">
    <property type="match status" value="2"/>
</dbReference>
<evidence type="ECO:0000256" key="1">
    <source>
        <dbReference type="SAM" id="MobiDB-lite"/>
    </source>
</evidence>
<evidence type="ECO:0000259" key="2">
    <source>
        <dbReference type="PROSITE" id="PS51664"/>
    </source>
</evidence>
<feature type="domain" description="YcaO" evidence="2">
    <location>
        <begin position="77"/>
        <end position="420"/>
    </location>
</feature>
<dbReference type="EMBL" id="CP043494">
    <property type="protein sequence ID" value="WNG48263.1"/>
    <property type="molecule type" value="Genomic_DNA"/>
</dbReference>
<feature type="compositionally biased region" description="Low complexity" evidence="1">
    <location>
        <begin position="1"/>
        <end position="16"/>
    </location>
</feature>
<organism evidence="3 4">
    <name type="scientific">Archangium minus</name>
    <dbReference type="NCBI Taxonomy" id="83450"/>
    <lineage>
        <taxon>Bacteria</taxon>
        <taxon>Pseudomonadati</taxon>
        <taxon>Myxococcota</taxon>
        <taxon>Myxococcia</taxon>
        <taxon>Myxococcales</taxon>
        <taxon>Cystobacterineae</taxon>
        <taxon>Archangiaceae</taxon>
        <taxon>Archangium</taxon>
    </lineage>
</organism>
<dbReference type="PANTHER" id="PTHR37809:SF1">
    <property type="entry name" value="RIBOSOMAL PROTEIN S12 METHYLTHIOTRANSFERASE ACCESSORY FACTOR YCAO"/>
    <property type="match status" value="1"/>
</dbReference>
<dbReference type="PANTHER" id="PTHR37809">
    <property type="entry name" value="RIBOSOMAL PROTEIN S12 METHYLTHIOTRANSFERASE ACCESSORY FACTOR YCAO"/>
    <property type="match status" value="1"/>
</dbReference>
<evidence type="ECO:0000313" key="3">
    <source>
        <dbReference type="EMBL" id="WNG48263.1"/>
    </source>
</evidence>
<dbReference type="Pfam" id="PF02624">
    <property type="entry name" value="YcaO"/>
    <property type="match status" value="1"/>
</dbReference>
<keyword evidence="4" id="KW-1185">Reference proteome</keyword>
<dbReference type="NCBIfam" id="TIGR00702">
    <property type="entry name" value="YcaO-type kinase domain"/>
    <property type="match status" value="1"/>
</dbReference>